<feature type="region of interest" description="Disordered" evidence="1">
    <location>
        <begin position="79"/>
        <end position="112"/>
    </location>
</feature>
<gene>
    <name evidence="2" type="ordered locus">Tbis_2342</name>
</gene>
<feature type="compositionally biased region" description="Low complexity" evidence="1">
    <location>
        <begin position="90"/>
        <end position="100"/>
    </location>
</feature>
<evidence type="ECO:0000256" key="1">
    <source>
        <dbReference type="SAM" id="MobiDB-lite"/>
    </source>
</evidence>
<proteinExistence type="predicted"/>
<dbReference type="PANTHER" id="PTHR36839">
    <property type="entry name" value="METALLO-BETA-LACTAMASE FAMILY PROTEIN (AFU_ORTHOLOGUE AFUA_5G12770)"/>
    <property type="match status" value="1"/>
</dbReference>
<name>D6Y3U9_THEBD</name>
<feature type="compositionally biased region" description="Basic residues" evidence="1">
    <location>
        <begin position="101"/>
        <end position="112"/>
    </location>
</feature>
<dbReference type="EMBL" id="CP001874">
    <property type="protein sequence ID" value="ADG89051.1"/>
    <property type="molecule type" value="Genomic_DNA"/>
</dbReference>
<evidence type="ECO:0000313" key="3">
    <source>
        <dbReference type="Proteomes" id="UP000006640"/>
    </source>
</evidence>
<dbReference type="eggNOG" id="COG0491">
    <property type="taxonomic scope" value="Bacteria"/>
</dbReference>
<evidence type="ECO:0000313" key="2">
    <source>
        <dbReference type="EMBL" id="ADG89051.1"/>
    </source>
</evidence>
<reference evidence="2 3" key="1">
    <citation type="submission" date="2010-01" db="EMBL/GenBank/DDBJ databases">
        <title>The complete genome of Thermobispora bispora DSM 43833.</title>
        <authorList>
            <consortium name="US DOE Joint Genome Institute (JGI-PGF)"/>
            <person name="Lucas S."/>
            <person name="Copeland A."/>
            <person name="Lapidus A."/>
            <person name="Glavina del Rio T."/>
            <person name="Dalin E."/>
            <person name="Tice H."/>
            <person name="Bruce D."/>
            <person name="Goodwin L."/>
            <person name="Pitluck S."/>
            <person name="Kyrpides N."/>
            <person name="Mavromatis K."/>
            <person name="Ivanova N."/>
            <person name="Mikhailova N."/>
            <person name="Chertkov O."/>
            <person name="Brettin T."/>
            <person name="Detter J.C."/>
            <person name="Han C."/>
            <person name="Larimer F."/>
            <person name="Land M."/>
            <person name="Hauser L."/>
            <person name="Markowitz V."/>
            <person name="Cheng J.-F."/>
            <person name="Hugenholtz P."/>
            <person name="Woyke T."/>
            <person name="Wu D."/>
            <person name="Jando M."/>
            <person name="Schneider S."/>
            <person name="Klenk H.-P."/>
            <person name="Eisen J.A."/>
        </authorList>
    </citation>
    <scope>NUCLEOTIDE SEQUENCE [LARGE SCALE GENOMIC DNA]</scope>
    <source>
        <strain evidence="3">ATCC 19993 / DSM 43833 / CBS 139.67 / JCM 10125 / KCTC 9307 / NBRC 14880 / R51</strain>
    </source>
</reference>
<organism evidence="2 3">
    <name type="scientific">Thermobispora bispora (strain ATCC 19993 / DSM 43833 / CBS 139.67 / JCM 10125 / KCTC 9307 / NBRC 14880 / R51)</name>
    <dbReference type="NCBI Taxonomy" id="469371"/>
    <lineage>
        <taxon>Bacteria</taxon>
        <taxon>Bacillati</taxon>
        <taxon>Actinomycetota</taxon>
        <taxon>Actinomycetes</taxon>
        <taxon>Streptosporangiales</taxon>
        <taxon>Streptosporangiaceae</taxon>
        <taxon>Thermobispora</taxon>
    </lineage>
</organism>
<dbReference type="KEGG" id="tbi:Tbis_2342"/>
<keyword evidence="3" id="KW-1185">Reference proteome</keyword>
<accession>D6Y3U9</accession>
<dbReference type="HOGENOM" id="CLU_2144676_0_0_11"/>
<dbReference type="AlphaFoldDB" id="D6Y3U9"/>
<sequence length="112" mass="12248">MNDLPICVTCGVQYAAPRDDCPICEDERQYVGWGGQRWTTLRELRRAGHRARIEEEGPDVIGIGAEPPTAIGQRALLIGSRGGGRRGRGRPPLGRALPLLRPRRRRAGAGGR</sequence>
<dbReference type="Proteomes" id="UP000006640">
    <property type="component" value="Chromosome"/>
</dbReference>
<dbReference type="PANTHER" id="PTHR36839:SF1">
    <property type="entry name" value="METALLO-BETA-LACTAMASE FAMILY PROTEIN (AFU_ORTHOLOGUE AFUA_5G12770)"/>
    <property type="match status" value="1"/>
</dbReference>
<protein>
    <submittedName>
        <fullName evidence="2">Uncharacterized protein</fullName>
    </submittedName>
</protein>
<dbReference type="STRING" id="469371.Tbis_2342"/>